<comment type="caution">
    <text evidence="2">The sequence shown here is derived from an EMBL/GenBank/DDBJ whole genome shotgun (WGS) entry which is preliminary data.</text>
</comment>
<proteinExistence type="predicted"/>
<name>A0A919W4C9_9ACTN</name>
<gene>
    <name evidence="2" type="ORF">Aau02nite_84650</name>
</gene>
<evidence type="ECO:0000313" key="3">
    <source>
        <dbReference type="Proteomes" id="UP000681340"/>
    </source>
</evidence>
<keyword evidence="3" id="KW-1185">Reference proteome</keyword>
<dbReference type="AlphaFoldDB" id="A0A919W4C9"/>
<dbReference type="EMBL" id="BOQL01000080">
    <property type="protein sequence ID" value="GIM79213.1"/>
    <property type="molecule type" value="Genomic_DNA"/>
</dbReference>
<feature type="compositionally biased region" description="Polar residues" evidence="1">
    <location>
        <begin position="1"/>
        <end position="26"/>
    </location>
</feature>
<evidence type="ECO:0000256" key="1">
    <source>
        <dbReference type="SAM" id="MobiDB-lite"/>
    </source>
</evidence>
<dbReference type="Proteomes" id="UP000681340">
    <property type="component" value="Unassembled WGS sequence"/>
</dbReference>
<accession>A0A919W4C9</accession>
<reference evidence="2" key="1">
    <citation type="submission" date="2021-03" db="EMBL/GenBank/DDBJ databases">
        <title>Whole genome shotgun sequence of Actinoplanes auranticolor NBRC 12245.</title>
        <authorList>
            <person name="Komaki H."/>
            <person name="Tamura T."/>
        </authorList>
    </citation>
    <scope>NUCLEOTIDE SEQUENCE</scope>
    <source>
        <strain evidence="2">NBRC 12245</strain>
    </source>
</reference>
<feature type="region of interest" description="Disordered" evidence="1">
    <location>
        <begin position="1"/>
        <end position="42"/>
    </location>
</feature>
<protein>
    <submittedName>
        <fullName evidence="2">Uncharacterized protein</fullName>
    </submittedName>
</protein>
<evidence type="ECO:0000313" key="2">
    <source>
        <dbReference type="EMBL" id="GIM79213.1"/>
    </source>
</evidence>
<organism evidence="2 3">
    <name type="scientific">Actinoplanes auranticolor</name>
    <dbReference type="NCBI Taxonomy" id="47988"/>
    <lineage>
        <taxon>Bacteria</taxon>
        <taxon>Bacillati</taxon>
        <taxon>Actinomycetota</taxon>
        <taxon>Actinomycetes</taxon>
        <taxon>Micromonosporales</taxon>
        <taxon>Micromonosporaceae</taxon>
        <taxon>Actinoplanes</taxon>
    </lineage>
</organism>
<sequence>MITSWSVNRRNAAGSDSRTEVSSTKTRPAGAGSASACRSRDDLRPVPVRLLETVAAGSCEAPASVRRDVTGLLQRACNPVRPRSATSGARAWHGAGMRGPVALLSQVRADRLARDDPVP</sequence>